<protein>
    <submittedName>
        <fullName evidence="2">Uncharacterized protein</fullName>
    </submittedName>
</protein>
<evidence type="ECO:0000313" key="2">
    <source>
        <dbReference type="WBParaSite" id="ALUE_0000709401-mRNA-1"/>
    </source>
</evidence>
<sequence>MIVCLIFMTEREERCGSHEDGSVLMIGFYTVFERTRHYL</sequence>
<dbReference type="WBParaSite" id="ALUE_0000709401-mRNA-1">
    <property type="protein sequence ID" value="ALUE_0000709401-mRNA-1"/>
    <property type="gene ID" value="ALUE_0000709401"/>
</dbReference>
<organism evidence="1 2">
    <name type="scientific">Ascaris lumbricoides</name>
    <name type="common">Giant roundworm</name>
    <dbReference type="NCBI Taxonomy" id="6252"/>
    <lineage>
        <taxon>Eukaryota</taxon>
        <taxon>Metazoa</taxon>
        <taxon>Ecdysozoa</taxon>
        <taxon>Nematoda</taxon>
        <taxon>Chromadorea</taxon>
        <taxon>Rhabditida</taxon>
        <taxon>Spirurina</taxon>
        <taxon>Ascaridomorpha</taxon>
        <taxon>Ascaridoidea</taxon>
        <taxon>Ascarididae</taxon>
        <taxon>Ascaris</taxon>
    </lineage>
</organism>
<dbReference type="Proteomes" id="UP000036681">
    <property type="component" value="Unplaced"/>
</dbReference>
<name>A0A0M3HVR5_ASCLU</name>
<dbReference type="AlphaFoldDB" id="A0A0M3HVR5"/>
<accession>A0A0M3HVR5</accession>
<keyword evidence="1" id="KW-1185">Reference proteome</keyword>
<evidence type="ECO:0000313" key="1">
    <source>
        <dbReference type="Proteomes" id="UP000036681"/>
    </source>
</evidence>
<proteinExistence type="predicted"/>
<reference evidence="2" key="1">
    <citation type="submission" date="2017-02" db="UniProtKB">
        <authorList>
            <consortium name="WormBaseParasite"/>
        </authorList>
    </citation>
    <scope>IDENTIFICATION</scope>
</reference>